<dbReference type="Gene3D" id="3.50.30.20">
    <property type="entry name" value="Carbamoyl-phosphate synthase small subunit, N-terminal domain"/>
    <property type="match status" value="1"/>
</dbReference>
<dbReference type="GO" id="GO:0044205">
    <property type="term" value="P:'de novo' UMP biosynthetic process"/>
    <property type="evidence" value="ECO:0007669"/>
    <property type="project" value="UniProtKB-UniRule"/>
</dbReference>
<keyword evidence="10" id="KW-0665">Pyrimidine biosynthesis</keyword>
<feature type="binding site" evidence="10">
    <location>
        <position position="245"/>
    </location>
    <ligand>
        <name>L-glutamine</name>
        <dbReference type="ChEBI" id="CHEBI:58359"/>
    </ligand>
</feature>
<keyword evidence="3 10" id="KW-0436">Ligase</keyword>
<feature type="active site" evidence="10">
    <location>
        <position position="361"/>
    </location>
</feature>
<comment type="pathway">
    <text evidence="10">Pyrimidine metabolism; UMP biosynthesis via de novo pathway; (S)-dihydroorotate from bicarbonate: step 1/3.</text>
</comment>
<dbReference type="PROSITE" id="PS51273">
    <property type="entry name" value="GATASE_TYPE_1"/>
    <property type="match status" value="1"/>
</dbReference>
<keyword evidence="10" id="KW-0055">Arginine biosynthesis</keyword>
<dbReference type="InterPro" id="IPR006274">
    <property type="entry name" value="CarbamoylP_synth_ssu"/>
</dbReference>
<dbReference type="GO" id="GO:0009507">
    <property type="term" value="C:chloroplast"/>
    <property type="evidence" value="ECO:0007669"/>
    <property type="project" value="UniProtKB-SubCell"/>
</dbReference>
<feature type="active site" evidence="10">
    <location>
        <position position="359"/>
    </location>
</feature>
<evidence type="ECO:0000256" key="10">
    <source>
        <dbReference type="HAMAP-Rule" id="MF_01209"/>
    </source>
</evidence>
<comment type="function">
    <text evidence="10">Small subunit of the glutamine-dependent carbamoyl phosphate synthetase (CPSase). CPSase catalyzes the formation of carbamoyl phosphate from the ammonia moiety of glutamine, carbonate, and phosphate donated by ATP, constituting the first step of 2 biosynthetic pathways, one leading to arginine and/or urea and the other to pyrimidine nucleotides. The small subunit (glutamine amidotransferase) binds and cleaves glutamine to supply the large subunit with the substrate ammonia.</text>
</comment>
<dbReference type="NCBIfam" id="TIGR01368">
    <property type="entry name" value="CPSaseIIsmall"/>
    <property type="match status" value="1"/>
</dbReference>
<accession>A0A1Z1MBH0</accession>
<dbReference type="Pfam" id="PF00117">
    <property type="entry name" value="GATase"/>
    <property type="match status" value="1"/>
</dbReference>
<dbReference type="GO" id="GO:0004359">
    <property type="term" value="F:glutaminase activity"/>
    <property type="evidence" value="ECO:0007669"/>
    <property type="project" value="RHEA"/>
</dbReference>
<feature type="binding site" evidence="10">
    <location>
        <position position="314"/>
    </location>
    <ligand>
        <name>L-glutamine</name>
        <dbReference type="ChEBI" id="CHEBI:58359"/>
    </ligand>
</feature>
<dbReference type="UniPathway" id="UPA00068">
    <property type="reaction ID" value="UER00171"/>
</dbReference>
<dbReference type="Pfam" id="PF00988">
    <property type="entry name" value="CPSase_sm_chain"/>
    <property type="match status" value="1"/>
</dbReference>
<proteinExistence type="inferred from homology"/>
<dbReference type="HAMAP" id="MF_01209">
    <property type="entry name" value="CPSase_S_chain"/>
    <property type="match status" value="1"/>
</dbReference>
<evidence type="ECO:0000256" key="9">
    <source>
        <dbReference type="ARBA" id="ARBA00049285"/>
    </source>
</evidence>
<dbReference type="RefSeq" id="YP_009394876.1">
    <property type="nucleotide sequence ID" value="NC_035275.1"/>
</dbReference>
<evidence type="ECO:0000256" key="4">
    <source>
        <dbReference type="ARBA" id="ARBA00022741"/>
    </source>
</evidence>
<feature type="region of interest" description="CPSase" evidence="10">
    <location>
        <begin position="1"/>
        <end position="194"/>
    </location>
</feature>
<keyword evidence="5 10" id="KW-0067">ATP-binding</keyword>
<dbReference type="Gene3D" id="3.40.50.880">
    <property type="match status" value="1"/>
</dbReference>
<comment type="subunit">
    <text evidence="7">Heterodimer composed of 2 chains; the small (or glutamine) chain promotes the hydrolysis of glutamine to ammonia, which is used by the large (or ammonia) chain to synthesize carbamoyl phosphate.</text>
</comment>
<dbReference type="InterPro" id="IPR050472">
    <property type="entry name" value="Anth_synth/Amidotransfase"/>
</dbReference>
<dbReference type="SUPFAM" id="SSF52021">
    <property type="entry name" value="Carbamoyl phosphate synthetase, small subunit N-terminal domain"/>
    <property type="match status" value="1"/>
</dbReference>
<dbReference type="GO" id="GO:0004088">
    <property type="term" value="F:carbamoyl-phosphate synthase (glutamine-hydrolyzing) activity"/>
    <property type="evidence" value="ECO:0007669"/>
    <property type="project" value="UniProtKB-UniRule"/>
</dbReference>
<evidence type="ECO:0000256" key="1">
    <source>
        <dbReference type="ARBA" id="ARBA00005077"/>
    </source>
</evidence>
<keyword evidence="6 10" id="KW-0315">Glutamine amidotransferase</keyword>
<name>A0A1Z1MBH0_POLUR</name>
<feature type="binding site" evidence="10">
    <location>
        <position position="312"/>
    </location>
    <ligand>
        <name>L-glutamine</name>
        <dbReference type="ChEBI" id="CHEBI:58359"/>
    </ligand>
</feature>
<sequence length="383" mass="42888">MSYSLYSAVLYLQDGNYYKGWSFFELPSCFGELVFNTGMTGYQEILSDPSYAGQMVLFTHPEIGNTGLNKEDNESNFVHIKALITKNISAVASSWRSEISLRDYLILKKIPHIFGIDTRSVVKRLTLNGVMNAKLFTVDAESFISNSSSQSLEMVELARKVTSKNIYNLSYQASHFFSTFSFPTLHYLNKGSKYKIVVIDFGLKFNILRNLLLLGCDLHIIPVTASYDSIKLYNPDGILLSNGPGNPLLASYAVQLVKKLVNFANIPILGICMGHQILNLALGSQTFKLKFGHRGLNHPSGSNHYSEITSQNHGYAVEKSSLLNQTFLQLLSIVYFNLNDSTISVTCHKKLPIFSVQYHPEASPGPRDSEYLFQAFINLIDQV</sequence>
<dbReference type="GO" id="GO:0006541">
    <property type="term" value="P:glutamine metabolic process"/>
    <property type="evidence" value="ECO:0007669"/>
    <property type="project" value="InterPro"/>
</dbReference>
<dbReference type="SMART" id="SM01097">
    <property type="entry name" value="CPSase_sm_chain"/>
    <property type="match status" value="1"/>
</dbReference>
<dbReference type="PANTHER" id="PTHR43418:SF7">
    <property type="entry name" value="CARBAMOYL-PHOSPHATE SYNTHASE SMALL CHAIN"/>
    <property type="match status" value="1"/>
</dbReference>
<evidence type="ECO:0000256" key="5">
    <source>
        <dbReference type="ARBA" id="ARBA00022840"/>
    </source>
</evidence>
<dbReference type="EC" id="6.3.5.5" evidence="10"/>
<dbReference type="GO" id="GO:0006207">
    <property type="term" value="P:'de novo' pyrimidine nucleobase biosynthetic process"/>
    <property type="evidence" value="ECO:0007669"/>
    <property type="project" value="InterPro"/>
</dbReference>
<evidence type="ECO:0000256" key="6">
    <source>
        <dbReference type="ARBA" id="ARBA00022962"/>
    </source>
</evidence>
<protein>
    <recommendedName>
        <fullName evidence="10">Carbamoyl phosphate synthase small chain</fullName>
        <ecNumber evidence="10">6.3.5.5</ecNumber>
    </recommendedName>
    <alternativeName>
        <fullName evidence="10">Carbamoyl phosphate synthetase glutamine chain</fullName>
    </alternativeName>
</protein>
<dbReference type="InterPro" id="IPR036480">
    <property type="entry name" value="CarbP_synth_ssu_N_sf"/>
</dbReference>
<comment type="subcellular location">
    <subcellularLocation>
        <location evidence="10">Plastid</location>
        <location evidence="10">Chloroplast</location>
    </subcellularLocation>
</comment>
<evidence type="ECO:0000256" key="2">
    <source>
        <dbReference type="ARBA" id="ARBA00007800"/>
    </source>
</evidence>
<dbReference type="PRINTS" id="PR00096">
    <property type="entry name" value="GATASE"/>
</dbReference>
<comment type="catalytic activity">
    <reaction evidence="9 10">
        <text>L-glutamine + H2O = L-glutamate + NH4(+)</text>
        <dbReference type="Rhea" id="RHEA:15889"/>
        <dbReference type="ChEBI" id="CHEBI:15377"/>
        <dbReference type="ChEBI" id="CHEBI:28938"/>
        <dbReference type="ChEBI" id="CHEBI:29985"/>
        <dbReference type="ChEBI" id="CHEBI:58359"/>
    </reaction>
</comment>
<dbReference type="PRINTS" id="PR00099">
    <property type="entry name" value="CPSGATASE"/>
</dbReference>
<comment type="similarity">
    <text evidence="2 10">Belongs to the CarA family.</text>
</comment>
<dbReference type="PRINTS" id="PR00097">
    <property type="entry name" value="ANTSNTHASEII"/>
</dbReference>
<feature type="active site" description="Nucleophile" evidence="10">
    <location>
        <position position="272"/>
    </location>
</feature>
<evidence type="ECO:0000256" key="3">
    <source>
        <dbReference type="ARBA" id="ARBA00022598"/>
    </source>
</evidence>
<dbReference type="EMBL" id="MF101428">
    <property type="protein sequence ID" value="ARW63438.1"/>
    <property type="molecule type" value="Genomic_DNA"/>
</dbReference>
<dbReference type="AlphaFoldDB" id="A0A1Z1MBH0"/>
<comment type="pathway">
    <text evidence="1 10">Amino-acid biosynthesis; L-arginine biosynthesis; carbamoyl phosphate from bicarbonate: step 1/1.</text>
</comment>
<feature type="binding site" evidence="10">
    <location>
        <position position="273"/>
    </location>
    <ligand>
        <name>L-glutamine</name>
        <dbReference type="ChEBI" id="CHEBI:58359"/>
    </ligand>
</feature>
<keyword evidence="4 10" id="KW-0547">Nucleotide-binding</keyword>
<keyword evidence="12" id="KW-0934">Plastid</keyword>
<dbReference type="CDD" id="cd01744">
    <property type="entry name" value="GATase1_CPSase"/>
    <property type="match status" value="1"/>
</dbReference>
<feature type="binding site" evidence="10">
    <location>
        <position position="243"/>
    </location>
    <ligand>
        <name>L-glutamine</name>
        <dbReference type="ChEBI" id="CHEBI:58359"/>
    </ligand>
</feature>
<dbReference type="GO" id="GO:0006526">
    <property type="term" value="P:L-arginine biosynthetic process"/>
    <property type="evidence" value="ECO:0007669"/>
    <property type="project" value="UniProtKB-UniRule"/>
</dbReference>
<organism evidence="12">
    <name type="scientific">Polysiphonia urceolata</name>
    <name type="common">Red alga</name>
    <name type="synonym">Conferva urceolata</name>
    <dbReference type="NCBI Taxonomy" id="173545"/>
    <lineage>
        <taxon>Eukaryota</taxon>
        <taxon>Rhodophyta</taxon>
        <taxon>Florideophyceae</taxon>
        <taxon>Rhodymeniophycidae</taxon>
        <taxon>Ceramiales</taxon>
        <taxon>Rhodomelaceae</taxon>
        <taxon>Polysiphonioideae</taxon>
        <taxon>Polysiphonia</taxon>
    </lineage>
</organism>
<comment type="subunit">
    <text evidence="10">Composed of two chains; the small (or glutamine) chain promotes the hydrolysis of glutamine to ammonia, which is used by the large (or ammonia) chain to synthesize carbamoyl phosphate. Tetramer of heterodimers (alpha,beta)4.</text>
</comment>
<dbReference type="PANTHER" id="PTHR43418">
    <property type="entry name" value="MULTIFUNCTIONAL TRYPTOPHAN BIOSYNTHESIS PROTEIN-RELATED"/>
    <property type="match status" value="1"/>
</dbReference>
<dbReference type="InterPro" id="IPR017926">
    <property type="entry name" value="GATASE"/>
</dbReference>
<dbReference type="UniPathway" id="UPA00070">
    <property type="reaction ID" value="UER00115"/>
</dbReference>
<feature type="binding site" evidence="10">
    <location>
        <position position="50"/>
    </location>
    <ligand>
        <name>L-glutamine</name>
        <dbReference type="ChEBI" id="CHEBI:58359"/>
    </ligand>
</feature>
<dbReference type="InterPro" id="IPR035686">
    <property type="entry name" value="CPSase_GATase1"/>
</dbReference>
<keyword evidence="10" id="KW-0028">Amino-acid biosynthesis</keyword>
<evidence type="ECO:0000259" key="11">
    <source>
        <dbReference type="SMART" id="SM01097"/>
    </source>
</evidence>
<dbReference type="GeneID" id="33356811"/>
<dbReference type="InterPro" id="IPR002474">
    <property type="entry name" value="CarbamoylP_synth_ssu_N"/>
</dbReference>
<dbReference type="GO" id="GO:0005524">
    <property type="term" value="F:ATP binding"/>
    <property type="evidence" value="ECO:0007669"/>
    <property type="project" value="UniProtKB-UniRule"/>
</dbReference>
<dbReference type="SUPFAM" id="SSF52317">
    <property type="entry name" value="Class I glutamine amidotransferase-like"/>
    <property type="match status" value="1"/>
</dbReference>
<feature type="binding site" evidence="10">
    <location>
        <position position="276"/>
    </location>
    <ligand>
        <name>L-glutamine</name>
        <dbReference type="ChEBI" id="CHEBI:58359"/>
    </ligand>
</feature>
<evidence type="ECO:0000313" key="12">
    <source>
        <dbReference type="EMBL" id="ARW63438.1"/>
    </source>
</evidence>
<evidence type="ECO:0000256" key="7">
    <source>
        <dbReference type="ARBA" id="ARBA00044031"/>
    </source>
</evidence>
<dbReference type="NCBIfam" id="NF009475">
    <property type="entry name" value="PRK12838.1"/>
    <property type="match status" value="1"/>
</dbReference>
<dbReference type="InterPro" id="IPR029062">
    <property type="entry name" value="Class_I_gatase-like"/>
</dbReference>
<feature type="domain" description="Carbamoyl-phosphate synthase small subunit N-terminal" evidence="11">
    <location>
        <begin position="6"/>
        <end position="136"/>
    </location>
</feature>
<comment type="catalytic activity">
    <reaction evidence="8 10">
        <text>hydrogencarbonate + L-glutamine + 2 ATP + H2O = carbamoyl phosphate + L-glutamate + 2 ADP + phosphate + 2 H(+)</text>
        <dbReference type="Rhea" id="RHEA:18633"/>
        <dbReference type="ChEBI" id="CHEBI:15377"/>
        <dbReference type="ChEBI" id="CHEBI:15378"/>
        <dbReference type="ChEBI" id="CHEBI:17544"/>
        <dbReference type="ChEBI" id="CHEBI:29985"/>
        <dbReference type="ChEBI" id="CHEBI:30616"/>
        <dbReference type="ChEBI" id="CHEBI:43474"/>
        <dbReference type="ChEBI" id="CHEBI:58228"/>
        <dbReference type="ChEBI" id="CHEBI:58359"/>
        <dbReference type="ChEBI" id="CHEBI:456216"/>
        <dbReference type="EC" id="6.3.5.5"/>
    </reaction>
</comment>
<reference evidence="12" key="1">
    <citation type="journal article" date="2017" name="J. Phycol.">
        <title>Analysis of chloroplast genomes and a supermatrix inform reclassification of the Rhodomelaceae (Rhodophyta).</title>
        <authorList>
            <person name="Diaz-Tapia P."/>
            <person name="Maggs C.A."/>
            <person name="West J.A."/>
            <person name="Verbruggen H."/>
        </authorList>
    </citation>
    <scope>NUCLEOTIDE SEQUENCE</scope>
    <source>
        <strain evidence="12">PD550</strain>
    </source>
</reference>
<geneLocation type="chloroplast" evidence="12"/>
<gene>
    <name evidence="10 12" type="primary">carA</name>
</gene>
<feature type="binding site" evidence="10">
    <location>
        <position position="315"/>
    </location>
    <ligand>
        <name>L-glutamine</name>
        <dbReference type="ChEBI" id="CHEBI:58359"/>
    </ligand>
</feature>
<keyword evidence="12" id="KW-0150">Chloroplast</keyword>
<evidence type="ECO:0000256" key="8">
    <source>
        <dbReference type="ARBA" id="ARBA00048816"/>
    </source>
</evidence>